<dbReference type="GO" id="GO:0005886">
    <property type="term" value="C:plasma membrane"/>
    <property type="evidence" value="ECO:0007669"/>
    <property type="project" value="UniProtKB-SubCell"/>
</dbReference>
<evidence type="ECO:0000256" key="6">
    <source>
        <dbReference type="ARBA" id="ARBA00022741"/>
    </source>
</evidence>
<dbReference type="Pfam" id="PF13491">
    <property type="entry name" value="FtsK_4TM"/>
    <property type="match status" value="1"/>
</dbReference>
<dbReference type="Pfam" id="PF09397">
    <property type="entry name" value="FtsK_gamma"/>
    <property type="match status" value="1"/>
</dbReference>
<dbReference type="InterPro" id="IPR050206">
    <property type="entry name" value="FtsK/SpoIIIE/SftA"/>
</dbReference>
<dbReference type="Pfam" id="PF17854">
    <property type="entry name" value="FtsK_alpha"/>
    <property type="match status" value="1"/>
</dbReference>
<dbReference type="PROSITE" id="PS50901">
    <property type="entry name" value="FTSK"/>
    <property type="match status" value="1"/>
</dbReference>
<comment type="similarity">
    <text evidence="2">Belongs to the FtsK/SpoIIIE/SftA family.</text>
</comment>
<dbReference type="InterPro" id="IPR018541">
    <property type="entry name" value="Ftsk_gamma"/>
</dbReference>
<evidence type="ECO:0000256" key="13">
    <source>
        <dbReference type="PROSITE-ProRule" id="PRU00289"/>
    </source>
</evidence>
<keyword evidence="10" id="KW-0238">DNA-binding</keyword>
<dbReference type="EMBL" id="JACHGY010000001">
    <property type="protein sequence ID" value="MBB6430087.1"/>
    <property type="molecule type" value="Genomic_DNA"/>
</dbReference>
<keyword evidence="6 13" id="KW-0547">Nucleotide-binding</keyword>
<dbReference type="Gene3D" id="1.10.10.10">
    <property type="entry name" value="Winged helix-like DNA-binding domain superfamily/Winged helix DNA-binding domain"/>
    <property type="match status" value="1"/>
</dbReference>
<dbReference type="GO" id="GO:0051301">
    <property type="term" value="P:cell division"/>
    <property type="evidence" value="ECO:0007669"/>
    <property type="project" value="UniProtKB-KW"/>
</dbReference>
<dbReference type="GO" id="GO:0003677">
    <property type="term" value="F:DNA binding"/>
    <property type="evidence" value="ECO:0007669"/>
    <property type="project" value="UniProtKB-KW"/>
</dbReference>
<dbReference type="SUPFAM" id="SSF46785">
    <property type="entry name" value="Winged helix' DNA-binding domain"/>
    <property type="match status" value="1"/>
</dbReference>
<evidence type="ECO:0000256" key="1">
    <source>
        <dbReference type="ARBA" id="ARBA00004651"/>
    </source>
</evidence>
<keyword evidence="3" id="KW-1003">Cell membrane</keyword>
<dbReference type="Gene3D" id="3.30.980.40">
    <property type="match status" value="1"/>
</dbReference>
<keyword evidence="11 15" id="KW-0472">Membrane</keyword>
<evidence type="ECO:0000256" key="2">
    <source>
        <dbReference type="ARBA" id="ARBA00006474"/>
    </source>
</evidence>
<dbReference type="Pfam" id="PF01580">
    <property type="entry name" value="FtsK_SpoIIIE"/>
    <property type="match status" value="1"/>
</dbReference>
<feature type="transmembrane region" description="Helical" evidence="15">
    <location>
        <begin position="73"/>
        <end position="97"/>
    </location>
</feature>
<feature type="transmembrane region" description="Helical" evidence="15">
    <location>
        <begin position="152"/>
        <end position="177"/>
    </location>
</feature>
<dbReference type="InterPro" id="IPR025199">
    <property type="entry name" value="FtsK_4TM"/>
</dbReference>
<gene>
    <name evidence="17" type="ORF">HNQ40_001893</name>
</gene>
<evidence type="ECO:0000313" key="18">
    <source>
        <dbReference type="Proteomes" id="UP000541810"/>
    </source>
</evidence>
<dbReference type="InterPro" id="IPR036390">
    <property type="entry name" value="WH_DNA-bd_sf"/>
</dbReference>
<evidence type="ECO:0000256" key="5">
    <source>
        <dbReference type="ARBA" id="ARBA00022692"/>
    </source>
</evidence>
<evidence type="ECO:0000256" key="10">
    <source>
        <dbReference type="ARBA" id="ARBA00023125"/>
    </source>
</evidence>
<keyword evidence="18" id="KW-1185">Reference proteome</keyword>
<keyword evidence="12" id="KW-0131">Cell cycle</keyword>
<dbReference type="GO" id="GO:0007059">
    <property type="term" value="P:chromosome segregation"/>
    <property type="evidence" value="ECO:0007669"/>
    <property type="project" value="UniProtKB-KW"/>
</dbReference>
<reference evidence="17 18" key="1">
    <citation type="submission" date="2020-08" db="EMBL/GenBank/DDBJ databases">
        <title>Genomic Encyclopedia of Type Strains, Phase IV (KMG-IV): sequencing the most valuable type-strain genomes for metagenomic binning, comparative biology and taxonomic classification.</title>
        <authorList>
            <person name="Goeker M."/>
        </authorList>
    </citation>
    <scope>NUCLEOTIDE SEQUENCE [LARGE SCALE GENOMIC DNA]</scope>
    <source>
        <strain evidence="17 18">DSM 103725</strain>
    </source>
</reference>
<evidence type="ECO:0000256" key="7">
    <source>
        <dbReference type="ARBA" id="ARBA00022829"/>
    </source>
</evidence>
<dbReference type="SMART" id="SM00843">
    <property type="entry name" value="Ftsk_gamma"/>
    <property type="match status" value="1"/>
</dbReference>
<evidence type="ECO:0000256" key="11">
    <source>
        <dbReference type="ARBA" id="ARBA00023136"/>
    </source>
</evidence>
<dbReference type="InterPro" id="IPR041027">
    <property type="entry name" value="FtsK_alpha"/>
</dbReference>
<dbReference type="RefSeq" id="WP_184677626.1">
    <property type="nucleotide sequence ID" value="NZ_JACHGY010000001.1"/>
</dbReference>
<proteinExistence type="inferred from homology"/>
<name>A0A7X0H6Q9_9BACT</name>
<organism evidence="17 18">
    <name type="scientific">Algisphaera agarilytica</name>
    <dbReference type="NCBI Taxonomy" id="1385975"/>
    <lineage>
        <taxon>Bacteria</taxon>
        <taxon>Pseudomonadati</taxon>
        <taxon>Planctomycetota</taxon>
        <taxon>Phycisphaerae</taxon>
        <taxon>Phycisphaerales</taxon>
        <taxon>Phycisphaeraceae</taxon>
        <taxon>Algisphaera</taxon>
    </lineage>
</organism>
<evidence type="ECO:0000313" key="17">
    <source>
        <dbReference type="EMBL" id="MBB6430087.1"/>
    </source>
</evidence>
<keyword evidence="4" id="KW-0132">Cell division</keyword>
<keyword evidence="7" id="KW-0159">Chromosome partition</keyword>
<feature type="region of interest" description="Disordered" evidence="14">
    <location>
        <begin position="878"/>
        <end position="971"/>
    </location>
</feature>
<evidence type="ECO:0000256" key="3">
    <source>
        <dbReference type="ARBA" id="ARBA00022475"/>
    </source>
</evidence>
<comment type="caution">
    <text evidence="17">The sequence shown here is derived from an EMBL/GenBank/DDBJ whole genome shotgun (WGS) entry which is preliminary data.</text>
</comment>
<keyword evidence="8 13" id="KW-0067">ATP-binding</keyword>
<feature type="domain" description="FtsK" evidence="16">
    <location>
        <begin position="501"/>
        <end position="705"/>
    </location>
</feature>
<keyword evidence="9 15" id="KW-1133">Transmembrane helix</keyword>
<feature type="compositionally biased region" description="Basic residues" evidence="14">
    <location>
        <begin position="249"/>
        <end position="258"/>
    </location>
</feature>
<evidence type="ECO:0000256" key="8">
    <source>
        <dbReference type="ARBA" id="ARBA00022840"/>
    </source>
</evidence>
<dbReference type="CDD" id="cd01127">
    <property type="entry name" value="TrwB_TraG_TraD_VirD4"/>
    <property type="match status" value="1"/>
</dbReference>
<feature type="region of interest" description="Disordered" evidence="14">
    <location>
        <begin position="231"/>
        <end position="285"/>
    </location>
</feature>
<feature type="transmembrane region" description="Helical" evidence="15">
    <location>
        <begin position="21"/>
        <end position="41"/>
    </location>
</feature>
<evidence type="ECO:0000256" key="15">
    <source>
        <dbReference type="SAM" id="Phobius"/>
    </source>
</evidence>
<keyword evidence="5 15" id="KW-0812">Transmembrane</keyword>
<dbReference type="GO" id="GO:0005524">
    <property type="term" value="F:ATP binding"/>
    <property type="evidence" value="ECO:0007669"/>
    <property type="project" value="UniProtKB-UniRule"/>
</dbReference>
<evidence type="ECO:0000256" key="4">
    <source>
        <dbReference type="ARBA" id="ARBA00022618"/>
    </source>
</evidence>
<evidence type="ECO:0000256" key="9">
    <source>
        <dbReference type="ARBA" id="ARBA00022989"/>
    </source>
</evidence>
<sequence>MAKRKTKKQKEADERLAVLRQIGLAVAIGAWLIVVASLLSYNSADAPSHAVGVTNADTANWMGPLGAAIAHKAYLVIGPGVWVATIGLGAWLVLTLANRPVNQTVIRAAGLAIMTATTSGMIAVATTQFVTGYDGAPQGPGGLLGVLIHEEIAGRFATAGSLLILGIAFWIGALLAVDQIVLAIPRVLAEGVMRLMNVSRERFPGIPEFNMPRWKMPSIAGFGFMSREGGGVAQRENDLDGGHIELPSKSKRKRKGKRHGDDEEIDEDAGGLGGSEPFETAEDDEYEYEYVYEDEEEEDENADIEAQAGEDDEDLSADAPSAYVNSKKKFDPDELRAKMSQIPINFAKKQETHEAPIREMDLTGYQFPEIDLLEDPEVGFSEEMRGIVEQQGQELQAALLEYKIKGEIVNIDSGPVITLFEIKLAPGTKVSRITAVQSDLARALKAPNIRVVPNMAGKNTIGIEVPNLKKERVRLKELMSVNREAVAKMKLPMFLGKDASGNPLVQDLNAMPHMLIAGTTGSGKSVCMNSIIMSFLFTKRPDELKLVLVDPKMVEMSMFKSIPHLMCPVVTEMNKAAQILEWAVTKMDERYELLAEVGVRDIASYNDLGWDEIKDRLEIENDNEAARIPKKLPYLVFVIDELADLMMTNKEVEGSIVRIAQKARAVGIHLILATQRPQANVVTGLIKSNMPSRVCMKVASGMDSRIVLDAKGGELLLGHGDMLFLSPRSSDLVRAQGTLVDDIEIRKSVKFLKTVSQQSFEPQLVQIKNGGDAGALDEERDELFDDAVMVVLETGRGSVSLLQRRLTIGYSRASRMIEQMEASGILGHHKTAQAREVLISPEEWEAMKEMIANDMVESDAVANGPEAEAQATAIEDEQAEAQVEEDEELDLDDDEDEAEVVDEAAVEVEDEEDVEDAEDDEYEYEEVDEAEGDEEEYEDDEEEEDPDVEMEYEEVDDEEWEEADEEEEDED</sequence>
<evidence type="ECO:0000256" key="12">
    <source>
        <dbReference type="ARBA" id="ARBA00023306"/>
    </source>
</evidence>
<dbReference type="InterPro" id="IPR002543">
    <property type="entry name" value="FtsK_dom"/>
</dbReference>
<evidence type="ECO:0000259" key="16">
    <source>
        <dbReference type="PROSITE" id="PS50901"/>
    </source>
</evidence>
<feature type="binding site" evidence="13">
    <location>
        <begin position="518"/>
        <end position="525"/>
    </location>
    <ligand>
        <name>ATP</name>
        <dbReference type="ChEBI" id="CHEBI:30616"/>
    </ligand>
</feature>
<dbReference type="InterPro" id="IPR027417">
    <property type="entry name" value="P-loop_NTPase"/>
</dbReference>
<protein>
    <submittedName>
        <fullName evidence="17">S-DNA-T family DNA segregation ATPase FtsK/SpoIIIE</fullName>
    </submittedName>
</protein>
<dbReference type="PANTHER" id="PTHR22683">
    <property type="entry name" value="SPORULATION PROTEIN RELATED"/>
    <property type="match status" value="1"/>
</dbReference>
<evidence type="ECO:0000256" key="14">
    <source>
        <dbReference type="SAM" id="MobiDB-lite"/>
    </source>
</evidence>
<comment type="subcellular location">
    <subcellularLocation>
        <location evidence="1">Cell membrane</location>
        <topology evidence="1">Multi-pass membrane protein</topology>
    </subcellularLocation>
</comment>
<dbReference type="Proteomes" id="UP000541810">
    <property type="component" value="Unassembled WGS sequence"/>
</dbReference>
<feature type="compositionally biased region" description="Basic and acidic residues" evidence="14">
    <location>
        <begin position="235"/>
        <end position="248"/>
    </location>
</feature>
<accession>A0A7X0H6Q9</accession>
<dbReference type="PANTHER" id="PTHR22683:SF41">
    <property type="entry name" value="DNA TRANSLOCASE FTSK"/>
    <property type="match status" value="1"/>
</dbReference>
<dbReference type="InterPro" id="IPR036388">
    <property type="entry name" value="WH-like_DNA-bd_sf"/>
</dbReference>
<dbReference type="SUPFAM" id="SSF52540">
    <property type="entry name" value="P-loop containing nucleoside triphosphate hydrolases"/>
    <property type="match status" value="1"/>
</dbReference>
<dbReference type="Gene3D" id="3.40.50.300">
    <property type="entry name" value="P-loop containing nucleotide triphosphate hydrolases"/>
    <property type="match status" value="1"/>
</dbReference>
<dbReference type="AlphaFoldDB" id="A0A7X0H6Q9"/>